<evidence type="ECO:0000256" key="1">
    <source>
        <dbReference type="ARBA" id="ARBA00022729"/>
    </source>
</evidence>
<dbReference type="Pfam" id="PF05426">
    <property type="entry name" value="Alginate_lyase"/>
    <property type="match status" value="2"/>
</dbReference>
<dbReference type="GO" id="GO:0016829">
    <property type="term" value="F:lyase activity"/>
    <property type="evidence" value="ECO:0007669"/>
    <property type="project" value="UniProtKB-KW"/>
</dbReference>
<dbReference type="Proteomes" id="UP000641932">
    <property type="component" value="Unassembled WGS sequence"/>
</dbReference>
<evidence type="ECO:0000256" key="3">
    <source>
        <dbReference type="SAM" id="SignalP"/>
    </source>
</evidence>
<feature type="chain" id="PRO_5038470009" description="Alginate lyase domain-containing protein" evidence="3">
    <location>
        <begin position="31"/>
        <end position="407"/>
    </location>
</feature>
<dbReference type="AlphaFoldDB" id="A0A917ZT56"/>
<dbReference type="InterPro" id="IPR008929">
    <property type="entry name" value="Chondroitin_lyas"/>
</dbReference>
<dbReference type="Gene3D" id="1.50.10.100">
    <property type="entry name" value="Chondroitin AC/alginate lyase"/>
    <property type="match status" value="1"/>
</dbReference>
<organism evidence="5 6">
    <name type="scientific">Wenjunlia tyrosinilytica</name>
    <dbReference type="NCBI Taxonomy" id="1544741"/>
    <lineage>
        <taxon>Bacteria</taxon>
        <taxon>Bacillati</taxon>
        <taxon>Actinomycetota</taxon>
        <taxon>Actinomycetes</taxon>
        <taxon>Kitasatosporales</taxon>
        <taxon>Streptomycetaceae</taxon>
        <taxon>Wenjunlia</taxon>
    </lineage>
</organism>
<gene>
    <name evidence="5" type="ORF">GCM10012280_35620</name>
</gene>
<dbReference type="GO" id="GO:0042597">
    <property type="term" value="C:periplasmic space"/>
    <property type="evidence" value="ECO:0007669"/>
    <property type="project" value="InterPro"/>
</dbReference>
<evidence type="ECO:0000256" key="2">
    <source>
        <dbReference type="ARBA" id="ARBA00023239"/>
    </source>
</evidence>
<reference evidence="5" key="1">
    <citation type="journal article" date="2014" name="Int. J. Syst. Evol. Microbiol.">
        <title>Complete genome sequence of Corynebacterium casei LMG S-19264T (=DSM 44701T), isolated from a smear-ripened cheese.</title>
        <authorList>
            <consortium name="US DOE Joint Genome Institute (JGI-PGF)"/>
            <person name="Walter F."/>
            <person name="Albersmeier A."/>
            <person name="Kalinowski J."/>
            <person name="Ruckert C."/>
        </authorList>
    </citation>
    <scope>NUCLEOTIDE SEQUENCE</scope>
    <source>
        <strain evidence="5">CGMCC 4.7201</strain>
    </source>
</reference>
<reference evidence="5" key="2">
    <citation type="submission" date="2020-09" db="EMBL/GenBank/DDBJ databases">
        <authorList>
            <person name="Sun Q."/>
            <person name="Zhou Y."/>
        </authorList>
    </citation>
    <scope>NUCLEOTIDE SEQUENCE</scope>
    <source>
        <strain evidence="5">CGMCC 4.7201</strain>
    </source>
</reference>
<name>A0A917ZT56_9ACTN</name>
<feature type="signal peptide" evidence="3">
    <location>
        <begin position="1"/>
        <end position="30"/>
    </location>
</feature>
<keyword evidence="6" id="KW-1185">Reference proteome</keyword>
<dbReference type="InterPro" id="IPR008397">
    <property type="entry name" value="Alginate_lyase_dom"/>
</dbReference>
<dbReference type="SUPFAM" id="SSF48230">
    <property type="entry name" value="Chondroitin AC/alginate lyase"/>
    <property type="match status" value="1"/>
</dbReference>
<dbReference type="EMBL" id="BMMS01000014">
    <property type="protein sequence ID" value="GGO90333.1"/>
    <property type="molecule type" value="Genomic_DNA"/>
</dbReference>
<feature type="domain" description="Alginate lyase" evidence="4">
    <location>
        <begin position="283"/>
        <end position="339"/>
    </location>
</feature>
<evidence type="ECO:0000259" key="4">
    <source>
        <dbReference type="Pfam" id="PF05426"/>
    </source>
</evidence>
<evidence type="ECO:0000313" key="5">
    <source>
        <dbReference type="EMBL" id="GGO90333.1"/>
    </source>
</evidence>
<keyword evidence="1 3" id="KW-0732">Signal</keyword>
<accession>A0A917ZT56</accession>
<protein>
    <recommendedName>
        <fullName evidence="4">Alginate lyase domain-containing protein</fullName>
    </recommendedName>
</protein>
<sequence length="407" mass="44278">MPVMIPSRIRLTLATSLALGLLGTGAAALATQPAKSEPERTQAAPSAAFKHPGVLVGKGQLDFVRTKVQAGSQPWKSAYDAMRTSRYASLSWKPRPRADVECGSGSNPNHGCSDERDDALAAYTDALMWTVTGDKRYAKKSIEIMDAWSATIKRHSNSNAPLQTGWAGASFSRAAEIVRHTNGGWPASRVDRFKKVLREVYLPILVAGQPNKNGNWELIMTDAAMGIAVFLDDRTSFDKAVKLWRGRLPAYVYLKSDGDLPKPPPGGNKNTKDKLIAYWQGQKVFADGLAQETCRDFGHTGWGLDAAVHAAETARLQGVDLYKEGRARLTKALEFHAAYELGATAPSWLCGGTLHKGLGPTQEIVFNHYHGRLGVAMPKTQKLVEARRPAGANYFLAWETLTHAGTP</sequence>
<feature type="domain" description="Alginate lyase" evidence="4">
    <location>
        <begin position="116"/>
        <end position="261"/>
    </location>
</feature>
<proteinExistence type="predicted"/>
<keyword evidence="2" id="KW-0456">Lyase</keyword>
<comment type="caution">
    <text evidence="5">The sequence shown here is derived from an EMBL/GenBank/DDBJ whole genome shotgun (WGS) entry which is preliminary data.</text>
</comment>
<evidence type="ECO:0000313" key="6">
    <source>
        <dbReference type="Proteomes" id="UP000641932"/>
    </source>
</evidence>